<dbReference type="AlphaFoldDB" id="X1JSC1"/>
<sequence>VAINAVQDICDTDLKQISDNVDLAEEHWKKGEKEAASGELWKGRFGFKTKILECASNPVLFRQARRAAVVKEKKKGE</sequence>
<feature type="non-terminal residue" evidence="1">
    <location>
        <position position="1"/>
    </location>
</feature>
<accession>X1JSC1</accession>
<proteinExistence type="predicted"/>
<organism evidence="1">
    <name type="scientific">marine sediment metagenome</name>
    <dbReference type="NCBI Taxonomy" id="412755"/>
    <lineage>
        <taxon>unclassified sequences</taxon>
        <taxon>metagenomes</taxon>
        <taxon>ecological metagenomes</taxon>
    </lineage>
</organism>
<reference evidence="1" key="1">
    <citation type="journal article" date="2014" name="Front. Microbiol.">
        <title>High frequency of phylogenetically diverse reductive dehalogenase-homologous genes in deep subseafloor sedimentary metagenomes.</title>
        <authorList>
            <person name="Kawai M."/>
            <person name="Futagami T."/>
            <person name="Toyoda A."/>
            <person name="Takaki Y."/>
            <person name="Nishi S."/>
            <person name="Hori S."/>
            <person name="Arai W."/>
            <person name="Tsubouchi T."/>
            <person name="Morono Y."/>
            <person name="Uchiyama I."/>
            <person name="Ito T."/>
            <person name="Fujiyama A."/>
            <person name="Inagaki F."/>
            <person name="Takami H."/>
        </authorList>
    </citation>
    <scope>NUCLEOTIDE SEQUENCE</scope>
    <source>
        <strain evidence="1">Expedition CK06-06</strain>
    </source>
</reference>
<gene>
    <name evidence="1" type="ORF">S03H2_45655</name>
</gene>
<comment type="caution">
    <text evidence="1">The sequence shown here is derived from an EMBL/GenBank/DDBJ whole genome shotgun (WGS) entry which is preliminary data.</text>
</comment>
<protein>
    <submittedName>
        <fullName evidence="1">Uncharacterized protein</fullName>
    </submittedName>
</protein>
<dbReference type="EMBL" id="BARU01028617">
    <property type="protein sequence ID" value="GAH72703.1"/>
    <property type="molecule type" value="Genomic_DNA"/>
</dbReference>
<evidence type="ECO:0000313" key="1">
    <source>
        <dbReference type="EMBL" id="GAH72703.1"/>
    </source>
</evidence>
<name>X1JSC1_9ZZZZ</name>